<keyword evidence="6 8" id="KW-0067">ATP-binding</keyword>
<proteinExistence type="inferred from homology"/>
<protein>
    <recommendedName>
        <fullName evidence="8">tRNA(Ile)-lysidine synthase</fullName>
        <ecNumber evidence="8">6.3.4.19</ecNumber>
    </recommendedName>
    <alternativeName>
        <fullName evidence="8">tRNA(Ile)-2-lysyl-cytidine synthase</fullName>
    </alternativeName>
    <alternativeName>
        <fullName evidence="8">tRNA(Ile)-lysidine synthetase</fullName>
    </alternativeName>
</protein>
<sequence>MLNRVITTVEKYGLLEKGDSVIVALSGGADSTALLSILVSLKEKYNLSVYAAHINHNIRGEEAKRDENFCKILCKKFNTELFIKSVDVPTLAKQQKISEELCGRNVRYAFFEELSQKLGAKVATAHTASDNAETLIFNIARGTSVAGLSAIPPKRGNIIRPLIELLRGDIESYCKANNLEYVTDSTNLADDYTRNYIRHNIMPCLKRLNPSFERTALGLGESARESFCFIRKYAEKAVNDCKCDFGYDCKKLLKLDRAVLKEMLFILLKNNNYSVCPERKTVLLLCEIIENGGSVELSKQCTAVSKQGIFRFVCSDNLADFKEIPLKNNMSFFYDGKTYTVSKIADKSTNQNNLVAAKWLNENAVFRTRRAGDRFTYPDRTVTKPLRKVFNEQKIPSEIRDRLLLLAVSDTVLWCERLGVSLQGKPNDTENLLMIINKEG</sequence>
<feature type="domain" description="Lysidine-tRNA(Ile) synthetase C-terminal" evidence="9">
    <location>
        <begin position="364"/>
        <end position="435"/>
    </location>
</feature>
<dbReference type="GO" id="GO:0005737">
    <property type="term" value="C:cytoplasm"/>
    <property type="evidence" value="ECO:0007669"/>
    <property type="project" value="UniProtKB-SubCell"/>
</dbReference>
<comment type="function">
    <text evidence="8">Ligates lysine onto the cytidine present at position 34 of the AUA codon-specific tRNA(Ile) that contains the anticodon CAU, in an ATP-dependent manner. Cytidine is converted to lysidine, thus changing the amino acid specificity of the tRNA from methionine to isoleucine.</text>
</comment>
<dbReference type="Gene3D" id="3.40.50.620">
    <property type="entry name" value="HUPs"/>
    <property type="match status" value="1"/>
</dbReference>
<dbReference type="InterPro" id="IPR012795">
    <property type="entry name" value="tRNA_Ile_lys_synt_N"/>
</dbReference>
<dbReference type="SMART" id="SM00977">
    <property type="entry name" value="TilS_C"/>
    <property type="match status" value="1"/>
</dbReference>
<keyword evidence="4 8" id="KW-0819">tRNA processing</keyword>
<evidence type="ECO:0000259" key="9">
    <source>
        <dbReference type="SMART" id="SM00977"/>
    </source>
</evidence>
<dbReference type="InterPro" id="IPR014729">
    <property type="entry name" value="Rossmann-like_a/b/a_fold"/>
</dbReference>
<evidence type="ECO:0000256" key="5">
    <source>
        <dbReference type="ARBA" id="ARBA00022741"/>
    </source>
</evidence>
<accession>A0A2N0UUH8</accession>
<evidence type="ECO:0000256" key="1">
    <source>
        <dbReference type="ARBA" id="ARBA00004496"/>
    </source>
</evidence>
<dbReference type="Pfam" id="PF11734">
    <property type="entry name" value="TilS_C"/>
    <property type="match status" value="1"/>
</dbReference>
<dbReference type="InterPro" id="IPR011063">
    <property type="entry name" value="TilS/TtcA_N"/>
</dbReference>
<keyword evidence="5 8" id="KW-0547">Nucleotide-binding</keyword>
<evidence type="ECO:0000256" key="3">
    <source>
        <dbReference type="ARBA" id="ARBA00022598"/>
    </source>
</evidence>
<dbReference type="SUPFAM" id="SSF52402">
    <property type="entry name" value="Adenine nucleotide alpha hydrolases-like"/>
    <property type="match status" value="1"/>
</dbReference>
<comment type="subcellular location">
    <subcellularLocation>
        <location evidence="1 8">Cytoplasm</location>
    </subcellularLocation>
</comment>
<dbReference type="Proteomes" id="UP000233425">
    <property type="component" value="Unassembled WGS sequence"/>
</dbReference>
<dbReference type="AlphaFoldDB" id="A0A2N0UUH8"/>
<organism evidence="10 11">
    <name type="scientific">Ruminococcus bromii</name>
    <dbReference type="NCBI Taxonomy" id="40518"/>
    <lineage>
        <taxon>Bacteria</taxon>
        <taxon>Bacillati</taxon>
        <taxon>Bacillota</taxon>
        <taxon>Clostridia</taxon>
        <taxon>Eubacteriales</taxon>
        <taxon>Oscillospiraceae</taxon>
        <taxon>Ruminococcus</taxon>
    </lineage>
</organism>
<evidence type="ECO:0000256" key="8">
    <source>
        <dbReference type="HAMAP-Rule" id="MF_01161"/>
    </source>
</evidence>
<dbReference type="GO" id="GO:0005524">
    <property type="term" value="F:ATP binding"/>
    <property type="evidence" value="ECO:0007669"/>
    <property type="project" value="UniProtKB-UniRule"/>
</dbReference>
<comment type="catalytic activity">
    <reaction evidence="7 8">
        <text>cytidine(34) in tRNA(Ile2) + L-lysine + ATP = lysidine(34) in tRNA(Ile2) + AMP + diphosphate + H(+)</text>
        <dbReference type="Rhea" id="RHEA:43744"/>
        <dbReference type="Rhea" id="RHEA-COMP:10625"/>
        <dbReference type="Rhea" id="RHEA-COMP:10670"/>
        <dbReference type="ChEBI" id="CHEBI:15378"/>
        <dbReference type="ChEBI" id="CHEBI:30616"/>
        <dbReference type="ChEBI" id="CHEBI:32551"/>
        <dbReference type="ChEBI" id="CHEBI:33019"/>
        <dbReference type="ChEBI" id="CHEBI:82748"/>
        <dbReference type="ChEBI" id="CHEBI:83665"/>
        <dbReference type="ChEBI" id="CHEBI:456215"/>
        <dbReference type="EC" id="6.3.4.19"/>
    </reaction>
</comment>
<name>A0A2N0UUH8_9FIRM</name>
<comment type="similarity">
    <text evidence="8">Belongs to the tRNA(Ile)-lysidine synthase family.</text>
</comment>
<feature type="binding site" evidence="8">
    <location>
        <begin position="26"/>
        <end position="31"/>
    </location>
    <ligand>
        <name>ATP</name>
        <dbReference type="ChEBI" id="CHEBI:30616"/>
    </ligand>
</feature>
<evidence type="ECO:0000256" key="4">
    <source>
        <dbReference type="ARBA" id="ARBA00022694"/>
    </source>
</evidence>
<dbReference type="NCBIfam" id="TIGR02432">
    <property type="entry name" value="lysidine_TilS_N"/>
    <property type="match status" value="1"/>
</dbReference>
<dbReference type="Pfam" id="PF01171">
    <property type="entry name" value="ATP_bind_3"/>
    <property type="match status" value="1"/>
</dbReference>
<dbReference type="HAMAP" id="MF_01161">
    <property type="entry name" value="tRNA_Ile_lys_synt"/>
    <property type="match status" value="1"/>
</dbReference>
<evidence type="ECO:0000313" key="11">
    <source>
        <dbReference type="Proteomes" id="UP000233425"/>
    </source>
</evidence>
<dbReference type="InterPro" id="IPR012094">
    <property type="entry name" value="tRNA_Ile_lys_synt"/>
</dbReference>
<keyword evidence="3 8" id="KW-0436">Ligase</keyword>
<dbReference type="EMBL" id="NNSR01000046">
    <property type="protein sequence ID" value="PKD30588.1"/>
    <property type="molecule type" value="Genomic_DNA"/>
</dbReference>
<comment type="domain">
    <text evidence="8">The N-terminal region contains the highly conserved SGGXDS motif, predicted to be a P-loop motif involved in ATP binding.</text>
</comment>
<keyword evidence="11" id="KW-1185">Reference proteome</keyword>
<keyword evidence="2 8" id="KW-0963">Cytoplasm</keyword>
<gene>
    <name evidence="8 10" type="primary">tilS</name>
    <name evidence="10" type="ORF">RBATCC27255_01035</name>
</gene>
<dbReference type="CDD" id="cd01992">
    <property type="entry name" value="TilS_N"/>
    <property type="match status" value="1"/>
</dbReference>
<dbReference type="PANTHER" id="PTHR43033:SF1">
    <property type="entry name" value="TRNA(ILE)-LYSIDINE SYNTHASE-RELATED"/>
    <property type="match status" value="1"/>
</dbReference>
<comment type="caution">
    <text evidence="10">The sequence shown here is derived from an EMBL/GenBank/DDBJ whole genome shotgun (WGS) entry which is preliminary data.</text>
</comment>
<dbReference type="EC" id="6.3.4.19" evidence="8"/>
<reference evidence="10" key="1">
    <citation type="journal article" date="2018" name="Environ. Microbiol.">
        <title>Sporulation capability and amylosome conservation among diverse human colonic and rumen isolates of the keystone starch-degrader Ruminococcus bromii.</title>
        <authorList>
            <person name="Mukhopadhya I."/>
            <person name="Morais S."/>
            <person name="Laverde-Gomez J."/>
            <person name="Sheridan P.O."/>
            <person name="Walker A.W."/>
            <person name="Kelly W."/>
            <person name="Klieve A.V."/>
            <person name="Ouwerkerk D."/>
            <person name="Duncan S.H."/>
            <person name="Louis P."/>
            <person name="Koropatkin N."/>
            <person name="Cockburn D."/>
            <person name="Kibler R."/>
            <person name="Cooper P.J."/>
            <person name="Sandoval C."/>
            <person name="Crost E."/>
            <person name="Juge N."/>
            <person name="Bayer E.A."/>
            <person name="Flint H.J."/>
        </authorList>
    </citation>
    <scope>NUCLEOTIDE SEQUENCE [LARGE SCALE GENOMIC DNA]</scope>
    <source>
        <strain evidence="10">ATCC 27255</strain>
    </source>
</reference>
<dbReference type="PANTHER" id="PTHR43033">
    <property type="entry name" value="TRNA(ILE)-LYSIDINE SYNTHASE-RELATED"/>
    <property type="match status" value="1"/>
</dbReference>
<dbReference type="GO" id="GO:0032267">
    <property type="term" value="F:tRNA(Ile)-lysidine synthase activity"/>
    <property type="evidence" value="ECO:0007669"/>
    <property type="project" value="UniProtKB-EC"/>
</dbReference>
<dbReference type="RefSeq" id="WP_101029048.1">
    <property type="nucleotide sequence ID" value="NZ_CABMMZ010000046.1"/>
</dbReference>
<dbReference type="NCBIfam" id="TIGR02433">
    <property type="entry name" value="lysidine_TilS_C"/>
    <property type="match status" value="1"/>
</dbReference>
<dbReference type="InterPro" id="IPR012796">
    <property type="entry name" value="Lysidine-tRNA-synth_C"/>
</dbReference>
<evidence type="ECO:0000256" key="6">
    <source>
        <dbReference type="ARBA" id="ARBA00022840"/>
    </source>
</evidence>
<dbReference type="SUPFAM" id="SSF56037">
    <property type="entry name" value="PheT/TilS domain"/>
    <property type="match status" value="1"/>
</dbReference>
<evidence type="ECO:0000313" key="10">
    <source>
        <dbReference type="EMBL" id="PKD30588.1"/>
    </source>
</evidence>
<evidence type="ECO:0000256" key="7">
    <source>
        <dbReference type="ARBA" id="ARBA00048539"/>
    </source>
</evidence>
<evidence type="ECO:0000256" key="2">
    <source>
        <dbReference type="ARBA" id="ARBA00022490"/>
    </source>
</evidence>
<dbReference type="GO" id="GO:0006400">
    <property type="term" value="P:tRNA modification"/>
    <property type="evidence" value="ECO:0007669"/>
    <property type="project" value="UniProtKB-UniRule"/>
</dbReference>